<protein>
    <submittedName>
        <fullName evidence="1">Uncharacterized protein</fullName>
    </submittedName>
</protein>
<name>A0A2N9IGW5_FAGSY</name>
<accession>A0A2N9IGW5</accession>
<evidence type="ECO:0000313" key="1">
    <source>
        <dbReference type="EMBL" id="SPD24052.1"/>
    </source>
</evidence>
<organism evidence="1">
    <name type="scientific">Fagus sylvatica</name>
    <name type="common">Beechnut</name>
    <dbReference type="NCBI Taxonomy" id="28930"/>
    <lineage>
        <taxon>Eukaryota</taxon>
        <taxon>Viridiplantae</taxon>
        <taxon>Streptophyta</taxon>
        <taxon>Embryophyta</taxon>
        <taxon>Tracheophyta</taxon>
        <taxon>Spermatophyta</taxon>
        <taxon>Magnoliopsida</taxon>
        <taxon>eudicotyledons</taxon>
        <taxon>Gunneridae</taxon>
        <taxon>Pentapetalae</taxon>
        <taxon>rosids</taxon>
        <taxon>fabids</taxon>
        <taxon>Fagales</taxon>
        <taxon>Fagaceae</taxon>
        <taxon>Fagus</taxon>
    </lineage>
</organism>
<gene>
    <name evidence="1" type="ORF">FSB_LOCUS51934</name>
</gene>
<proteinExistence type="predicted"/>
<dbReference type="AlphaFoldDB" id="A0A2N9IGW5"/>
<dbReference type="EMBL" id="OIVN01005791">
    <property type="protein sequence ID" value="SPD24052.1"/>
    <property type="molecule type" value="Genomic_DNA"/>
</dbReference>
<reference evidence="1" key="1">
    <citation type="submission" date="2018-02" db="EMBL/GenBank/DDBJ databases">
        <authorList>
            <person name="Cohen D.B."/>
            <person name="Kent A.D."/>
        </authorList>
    </citation>
    <scope>NUCLEOTIDE SEQUENCE</scope>
</reference>
<sequence>MSSAVANLAVGRCGGVVVWVGASLTPLFGVWDLGCSASNGEMGLALGFGFLRRQNGFGRWDVEVCFCGLIFGGWWQPWLTSISTLYLWRHGFSTRNLIGSVQYCG</sequence>